<evidence type="ECO:0000256" key="5">
    <source>
        <dbReference type="PROSITE-ProRule" id="PRU00339"/>
    </source>
</evidence>
<evidence type="ECO:0000256" key="4">
    <source>
        <dbReference type="ARBA" id="ARBA00023235"/>
    </source>
</evidence>
<feature type="repeat" description="TPR" evidence="5">
    <location>
        <begin position="8"/>
        <end position="41"/>
    </location>
</feature>
<gene>
    <name evidence="6" type="ORF">FRX31_008071</name>
</gene>
<dbReference type="InterPro" id="IPR050754">
    <property type="entry name" value="FKBP4/5/8-like"/>
</dbReference>
<comment type="caution">
    <text evidence="6">The sequence shown here is derived from an EMBL/GenBank/DDBJ whole genome shotgun (WGS) entry which is preliminary data.</text>
</comment>
<dbReference type="PANTHER" id="PTHR46512">
    <property type="entry name" value="PEPTIDYLPROLYL ISOMERASE"/>
    <property type="match status" value="1"/>
</dbReference>
<dbReference type="SUPFAM" id="SSF48452">
    <property type="entry name" value="TPR-like"/>
    <property type="match status" value="1"/>
</dbReference>
<evidence type="ECO:0000256" key="2">
    <source>
        <dbReference type="ARBA" id="ARBA00013194"/>
    </source>
</evidence>
<protein>
    <recommendedName>
        <fullName evidence="2">peptidylprolyl isomerase</fullName>
        <ecNumber evidence="2">5.2.1.8</ecNumber>
    </recommendedName>
</protein>
<dbReference type="PROSITE" id="PS50293">
    <property type="entry name" value="TPR_REGION"/>
    <property type="match status" value="1"/>
</dbReference>
<name>A0A7J6X1S5_THATH</name>
<evidence type="ECO:0000256" key="1">
    <source>
        <dbReference type="ARBA" id="ARBA00000971"/>
    </source>
</evidence>
<dbReference type="Pfam" id="PF00515">
    <property type="entry name" value="TPR_1"/>
    <property type="match status" value="1"/>
</dbReference>
<dbReference type="EMBL" id="JABWDY010008243">
    <property type="protein sequence ID" value="KAF5202342.1"/>
    <property type="molecule type" value="Genomic_DNA"/>
</dbReference>
<keyword evidence="7" id="KW-1185">Reference proteome</keyword>
<dbReference type="Gene3D" id="1.25.40.10">
    <property type="entry name" value="Tetratricopeptide repeat domain"/>
    <property type="match status" value="1"/>
</dbReference>
<dbReference type="PROSITE" id="PS50005">
    <property type="entry name" value="TPR"/>
    <property type="match status" value="1"/>
</dbReference>
<dbReference type="SMART" id="SM00028">
    <property type="entry name" value="TPR"/>
    <property type="match status" value="1"/>
</dbReference>
<evidence type="ECO:0000313" key="7">
    <source>
        <dbReference type="Proteomes" id="UP000554482"/>
    </source>
</evidence>
<comment type="catalytic activity">
    <reaction evidence="1">
        <text>[protein]-peptidylproline (omega=180) = [protein]-peptidylproline (omega=0)</text>
        <dbReference type="Rhea" id="RHEA:16237"/>
        <dbReference type="Rhea" id="RHEA-COMP:10747"/>
        <dbReference type="Rhea" id="RHEA-COMP:10748"/>
        <dbReference type="ChEBI" id="CHEBI:83833"/>
        <dbReference type="ChEBI" id="CHEBI:83834"/>
        <dbReference type="EC" id="5.2.1.8"/>
    </reaction>
</comment>
<dbReference type="OrthoDB" id="433738at2759"/>
<dbReference type="GO" id="GO:0003755">
    <property type="term" value="F:peptidyl-prolyl cis-trans isomerase activity"/>
    <property type="evidence" value="ECO:0007669"/>
    <property type="project" value="UniProtKB-EC"/>
</dbReference>
<proteinExistence type="predicted"/>
<keyword evidence="3" id="KW-0697">Rotamase</keyword>
<sequence length="71" mass="7994">MREGEDNVKALFRQGQAYMVLNDIDAAAQSFKKASELEPNDGGTKKELAAVKKKIADRSEREKKAFSKMFQ</sequence>
<dbReference type="EC" id="5.2.1.8" evidence="2"/>
<evidence type="ECO:0000256" key="3">
    <source>
        <dbReference type="ARBA" id="ARBA00023110"/>
    </source>
</evidence>
<keyword evidence="4 6" id="KW-0413">Isomerase</keyword>
<dbReference type="InterPro" id="IPR019734">
    <property type="entry name" value="TPR_rpt"/>
</dbReference>
<dbReference type="Proteomes" id="UP000554482">
    <property type="component" value="Unassembled WGS sequence"/>
</dbReference>
<keyword evidence="5" id="KW-0802">TPR repeat</keyword>
<accession>A0A7J6X1S5</accession>
<organism evidence="6 7">
    <name type="scientific">Thalictrum thalictroides</name>
    <name type="common">Rue-anemone</name>
    <name type="synonym">Anemone thalictroides</name>
    <dbReference type="NCBI Taxonomy" id="46969"/>
    <lineage>
        <taxon>Eukaryota</taxon>
        <taxon>Viridiplantae</taxon>
        <taxon>Streptophyta</taxon>
        <taxon>Embryophyta</taxon>
        <taxon>Tracheophyta</taxon>
        <taxon>Spermatophyta</taxon>
        <taxon>Magnoliopsida</taxon>
        <taxon>Ranunculales</taxon>
        <taxon>Ranunculaceae</taxon>
        <taxon>Thalictroideae</taxon>
        <taxon>Thalictrum</taxon>
    </lineage>
</organism>
<dbReference type="PANTHER" id="PTHR46512:SF9">
    <property type="entry name" value="PEPTIDYLPROLYL ISOMERASE"/>
    <property type="match status" value="1"/>
</dbReference>
<evidence type="ECO:0000313" key="6">
    <source>
        <dbReference type="EMBL" id="KAF5202342.1"/>
    </source>
</evidence>
<dbReference type="InterPro" id="IPR011990">
    <property type="entry name" value="TPR-like_helical_dom_sf"/>
</dbReference>
<dbReference type="AlphaFoldDB" id="A0A7J6X1S5"/>
<reference evidence="6 7" key="1">
    <citation type="submission" date="2020-06" db="EMBL/GenBank/DDBJ databases">
        <title>Transcriptomic and genomic resources for Thalictrum thalictroides and T. hernandezii: Facilitating candidate gene discovery in an emerging model plant lineage.</title>
        <authorList>
            <person name="Arias T."/>
            <person name="Riano-Pachon D.M."/>
            <person name="Di Stilio V.S."/>
        </authorList>
    </citation>
    <scope>NUCLEOTIDE SEQUENCE [LARGE SCALE GENOMIC DNA]</scope>
    <source>
        <strain evidence="7">cv. WT478/WT964</strain>
        <tissue evidence="6">Leaves</tissue>
    </source>
</reference>